<dbReference type="RefSeq" id="WP_129833486.1">
    <property type="nucleotide sequence ID" value="NZ_CP035704.1"/>
</dbReference>
<accession>A0A411HKM0</accession>
<feature type="chain" id="PRO_5019338500" description="Cytochrome c" evidence="1">
    <location>
        <begin position="22"/>
        <end position="196"/>
    </location>
</feature>
<dbReference type="EMBL" id="CP035704">
    <property type="protein sequence ID" value="QBB70954.1"/>
    <property type="molecule type" value="Genomic_DNA"/>
</dbReference>
<sequence length="196" mass="21142">MRQKFLLTGAVTFFFCASVFAESASAPVAASAKTSAGKPTQATPDNTSLQREIEQLKRQIKQLRPDITEAMLGLQIRHARLWFAGEAGDWELAAFQVHGLQDGLDGIVENYPEHAALQPERLGDILPAMMGAPMKTLRAAVDNKNKAEFERAFDGVSAACTGCHTVAGFTFLQIHRPKTSLLDNVSGTPVATSTAK</sequence>
<organism evidence="2 3">
    <name type="scientific">Pseudolysobacter antarcticus</name>
    <dbReference type="NCBI Taxonomy" id="2511995"/>
    <lineage>
        <taxon>Bacteria</taxon>
        <taxon>Pseudomonadati</taxon>
        <taxon>Pseudomonadota</taxon>
        <taxon>Gammaproteobacteria</taxon>
        <taxon>Lysobacterales</taxon>
        <taxon>Rhodanobacteraceae</taxon>
        <taxon>Pseudolysobacter</taxon>
    </lineage>
</organism>
<dbReference type="AlphaFoldDB" id="A0A411HKM0"/>
<dbReference type="OrthoDB" id="6402114at2"/>
<dbReference type="Proteomes" id="UP000291562">
    <property type="component" value="Chromosome"/>
</dbReference>
<proteinExistence type="predicted"/>
<keyword evidence="3" id="KW-1185">Reference proteome</keyword>
<evidence type="ECO:0008006" key="4">
    <source>
        <dbReference type="Google" id="ProtNLM"/>
    </source>
</evidence>
<name>A0A411HKM0_9GAMM</name>
<evidence type="ECO:0000313" key="3">
    <source>
        <dbReference type="Proteomes" id="UP000291562"/>
    </source>
</evidence>
<gene>
    <name evidence="2" type="ORF">ELE36_11675</name>
</gene>
<dbReference type="KEGG" id="xbc:ELE36_11675"/>
<keyword evidence="1" id="KW-0732">Signal</keyword>
<evidence type="ECO:0000256" key="1">
    <source>
        <dbReference type="SAM" id="SignalP"/>
    </source>
</evidence>
<evidence type="ECO:0000313" key="2">
    <source>
        <dbReference type="EMBL" id="QBB70954.1"/>
    </source>
</evidence>
<feature type="signal peptide" evidence="1">
    <location>
        <begin position="1"/>
        <end position="21"/>
    </location>
</feature>
<reference evidence="2 3" key="1">
    <citation type="submission" date="2019-01" db="EMBL/GenBank/DDBJ databases">
        <title>Pseudolysobacter antarctica gen. nov., sp. nov., isolated from Fildes Peninsula, Antarctica.</title>
        <authorList>
            <person name="Wei Z."/>
            <person name="Peng F."/>
        </authorList>
    </citation>
    <scope>NUCLEOTIDE SEQUENCE [LARGE SCALE GENOMIC DNA]</scope>
    <source>
        <strain evidence="2 3">AQ6-296</strain>
    </source>
</reference>
<protein>
    <recommendedName>
        <fullName evidence="4">Cytochrome c</fullName>
    </recommendedName>
</protein>